<organism evidence="1 2">
    <name type="scientific">Bizionia echini</name>
    <dbReference type="NCBI Taxonomy" id="649333"/>
    <lineage>
        <taxon>Bacteria</taxon>
        <taxon>Pseudomonadati</taxon>
        <taxon>Bacteroidota</taxon>
        <taxon>Flavobacteriia</taxon>
        <taxon>Flavobacteriales</taxon>
        <taxon>Flavobacteriaceae</taxon>
        <taxon>Bizionia</taxon>
    </lineage>
</organism>
<accession>A0A1I5DHD6</accession>
<reference evidence="2" key="1">
    <citation type="submission" date="2016-10" db="EMBL/GenBank/DDBJ databases">
        <authorList>
            <person name="Varghese N."/>
            <person name="Submissions S."/>
        </authorList>
    </citation>
    <scope>NUCLEOTIDE SEQUENCE [LARGE SCALE GENOMIC DNA]</scope>
    <source>
        <strain evidence="2">DSM 23925</strain>
    </source>
</reference>
<gene>
    <name evidence="1" type="ORF">SAMN04487989_1089</name>
</gene>
<dbReference type="EMBL" id="FOVN01000008">
    <property type="protein sequence ID" value="SFN98211.1"/>
    <property type="molecule type" value="Genomic_DNA"/>
</dbReference>
<proteinExistence type="predicted"/>
<sequence length="125" mass="14426">MNSMFNICIGNKKLIFKTITMETKELTKIEKKTQKIQLVKGAFTPSEASHVIMSLIDEKINFHKIQRLQKWEGNYKSDTVDLDNRITQLIKEKEIARAFIADSISQNRNLNINGIIEISIDETNN</sequence>
<protein>
    <submittedName>
        <fullName evidence="1">Uncharacterized protein</fullName>
    </submittedName>
</protein>
<keyword evidence="2" id="KW-1185">Reference proteome</keyword>
<evidence type="ECO:0000313" key="1">
    <source>
        <dbReference type="EMBL" id="SFN98211.1"/>
    </source>
</evidence>
<name>A0A1I5DHD6_9FLAO</name>
<dbReference type="STRING" id="649333.SAMN04487989_1089"/>
<dbReference type="AlphaFoldDB" id="A0A1I5DHD6"/>
<dbReference type="Proteomes" id="UP000198705">
    <property type="component" value="Unassembled WGS sequence"/>
</dbReference>
<evidence type="ECO:0000313" key="2">
    <source>
        <dbReference type="Proteomes" id="UP000198705"/>
    </source>
</evidence>